<dbReference type="SUPFAM" id="SSF53098">
    <property type="entry name" value="Ribonuclease H-like"/>
    <property type="match status" value="1"/>
</dbReference>
<reference evidence="1" key="1">
    <citation type="submission" date="2022-06" db="EMBL/GenBank/DDBJ databases">
        <title>Genome sequencing of Brevibacillus sp. BB3-R1.</title>
        <authorList>
            <person name="Heo J."/>
            <person name="Lee D."/>
            <person name="Won M."/>
            <person name="Han B.-H."/>
            <person name="Hong S.-B."/>
            <person name="Kwon S.-W."/>
        </authorList>
    </citation>
    <scope>NUCLEOTIDE SEQUENCE</scope>
    <source>
        <strain evidence="1">BB3-R1</strain>
    </source>
</reference>
<gene>
    <name evidence="1" type="ORF">NDK47_08785</name>
</gene>
<evidence type="ECO:0000313" key="2">
    <source>
        <dbReference type="Proteomes" id="UP001056500"/>
    </source>
</evidence>
<sequence>MNSYRNNKSQITVFCDASCDASNNSIGLGVIVVGMSKHIAVSELKQVAASDPLFGELLAIEFSIKSLSELLESNTFAVDNLERAIIYSDCDIIKRLLSKTLLSKSVYTELIDEIINLLQKLTSTYKNTAFSVKYIGARRKFAYYKAAHAAARKVLGKE</sequence>
<dbReference type="EMBL" id="CP098755">
    <property type="protein sequence ID" value="USG67349.1"/>
    <property type="molecule type" value="Genomic_DNA"/>
</dbReference>
<dbReference type="Gene3D" id="3.30.420.10">
    <property type="entry name" value="Ribonuclease H-like superfamily/Ribonuclease H"/>
    <property type="match status" value="1"/>
</dbReference>
<evidence type="ECO:0000313" key="1">
    <source>
        <dbReference type="EMBL" id="USG67349.1"/>
    </source>
</evidence>
<accession>A0ABY4WL04</accession>
<organism evidence="1 2">
    <name type="scientific">Brevibacillus ruminantium</name>
    <dbReference type="NCBI Taxonomy" id="2950604"/>
    <lineage>
        <taxon>Bacteria</taxon>
        <taxon>Bacillati</taxon>
        <taxon>Bacillota</taxon>
        <taxon>Bacilli</taxon>
        <taxon>Bacillales</taxon>
        <taxon>Paenibacillaceae</taxon>
        <taxon>Brevibacillus</taxon>
    </lineage>
</organism>
<dbReference type="InterPro" id="IPR012337">
    <property type="entry name" value="RNaseH-like_sf"/>
</dbReference>
<protein>
    <submittedName>
        <fullName evidence="1">Uncharacterized protein</fullName>
    </submittedName>
</protein>
<proteinExistence type="predicted"/>
<keyword evidence="2" id="KW-1185">Reference proteome</keyword>
<dbReference type="RefSeq" id="WP_251874449.1">
    <property type="nucleotide sequence ID" value="NZ_CP098755.1"/>
</dbReference>
<dbReference type="InterPro" id="IPR036397">
    <property type="entry name" value="RNaseH_sf"/>
</dbReference>
<name>A0ABY4WL04_9BACL</name>
<dbReference type="Proteomes" id="UP001056500">
    <property type="component" value="Chromosome"/>
</dbReference>